<evidence type="ECO:0000256" key="1">
    <source>
        <dbReference type="ARBA" id="ARBA00004477"/>
    </source>
</evidence>
<dbReference type="AlphaFoldDB" id="A0A061B6E3"/>
<dbReference type="InterPro" id="IPR009617">
    <property type="entry name" value="Seipin"/>
</dbReference>
<dbReference type="VEuPathDB" id="FungiDB:BON22_2967"/>
<evidence type="ECO:0000256" key="2">
    <source>
        <dbReference type="ARBA" id="ARBA00022692"/>
    </source>
</evidence>
<dbReference type="Pfam" id="PF06775">
    <property type="entry name" value="Seipin"/>
    <property type="match status" value="1"/>
</dbReference>
<evidence type="ECO:0000256" key="4">
    <source>
        <dbReference type="ARBA" id="ARBA00022989"/>
    </source>
</evidence>
<keyword evidence="2 7" id="KW-0812">Transmembrane</keyword>
<proteinExistence type="predicted"/>
<dbReference type="GO" id="GO:0005789">
    <property type="term" value="C:endoplasmic reticulum membrane"/>
    <property type="evidence" value="ECO:0007669"/>
    <property type="project" value="UniProtKB-SubCell"/>
</dbReference>
<keyword evidence="5" id="KW-0443">Lipid metabolism</keyword>
<dbReference type="OrthoDB" id="4090750at2759"/>
<dbReference type="EMBL" id="LK052896">
    <property type="protein sequence ID" value="CDR43304.1"/>
    <property type="molecule type" value="Genomic_DNA"/>
</dbReference>
<dbReference type="GO" id="GO:0006629">
    <property type="term" value="P:lipid metabolic process"/>
    <property type="evidence" value="ECO:0007669"/>
    <property type="project" value="UniProtKB-KW"/>
</dbReference>
<feature type="transmembrane region" description="Helical" evidence="7">
    <location>
        <begin position="279"/>
        <end position="307"/>
    </location>
</feature>
<evidence type="ECO:0000313" key="8">
    <source>
        <dbReference type="EMBL" id="CDR43304.1"/>
    </source>
</evidence>
<sequence length="369" mass="42697">MAKYFDIRVPVLTLRVLLVLLTTVTVSLGVLFPFSCLAFNFFYHYLIPTPTISLPLRDYILNYDFPNLPPFIVFSENHTSIYGNQPRIQTPPLFTDLDPSLDYDFELKFNPTCLNTDSTTQPVMFKLTLLSDSLLSYLSPYSLNHRFIKKQFSMWPLTNNIHMLDNSRVLVSSLNSFILRCKRDEVSLKDLAPPVLHWFIPPVLANYDYTDGTQTLKLMKDVKLDDYIRNEENAFRLDEPWSMVLEFNRGDIMIEPSEATLEINVSWKGLRYYLYHYRLISYVLGVSVLWGISSFTLFATIGGLIIIREISVEKELEKIDDDEDEKHNNDLVATRDATMKEPIILKGDFSQGYEGSTDNVKFRVDVTND</sequence>
<dbReference type="GO" id="GO:0140042">
    <property type="term" value="P:lipid droplet formation"/>
    <property type="evidence" value="ECO:0007669"/>
    <property type="project" value="UniProtKB-ARBA"/>
</dbReference>
<protein>
    <submittedName>
        <fullName evidence="8">CYFA0S11e03642g1_1</fullName>
    </submittedName>
</protein>
<name>A0A061B6E3_CYBFA</name>
<evidence type="ECO:0000256" key="6">
    <source>
        <dbReference type="ARBA" id="ARBA00023136"/>
    </source>
</evidence>
<keyword evidence="6 7" id="KW-0472">Membrane</keyword>
<evidence type="ECO:0000256" key="3">
    <source>
        <dbReference type="ARBA" id="ARBA00022824"/>
    </source>
</evidence>
<keyword evidence="3" id="KW-0256">Endoplasmic reticulum</keyword>
<evidence type="ECO:0000256" key="5">
    <source>
        <dbReference type="ARBA" id="ARBA00023098"/>
    </source>
</evidence>
<feature type="transmembrane region" description="Helical" evidence="7">
    <location>
        <begin position="12"/>
        <end position="43"/>
    </location>
</feature>
<evidence type="ECO:0000256" key="7">
    <source>
        <dbReference type="SAM" id="Phobius"/>
    </source>
</evidence>
<organism evidence="8">
    <name type="scientific">Cyberlindnera fabianii</name>
    <name type="common">Yeast</name>
    <name type="synonym">Hansenula fabianii</name>
    <dbReference type="NCBI Taxonomy" id="36022"/>
    <lineage>
        <taxon>Eukaryota</taxon>
        <taxon>Fungi</taxon>
        <taxon>Dikarya</taxon>
        <taxon>Ascomycota</taxon>
        <taxon>Saccharomycotina</taxon>
        <taxon>Saccharomycetes</taxon>
        <taxon>Phaffomycetales</taxon>
        <taxon>Phaffomycetaceae</taxon>
        <taxon>Cyberlindnera</taxon>
    </lineage>
</organism>
<accession>A0A061B6E3</accession>
<dbReference type="PhylomeDB" id="A0A061B6E3"/>
<reference evidence="8" key="1">
    <citation type="journal article" date="2014" name="Genome Announc.">
        <title>Genome sequence of the yeast Cyberlindnera fabianii (Hansenula fabianii).</title>
        <authorList>
            <person name="Freel K.C."/>
            <person name="Sarilar V."/>
            <person name="Neuveglise C."/>
            <person name="Devillers H."/>
            <person name="Friedrich A."/>
            <person name="Schacherer J."/>
        </authorList>
    </citation>
    <scope>NUCLEOTIDE SEQUENCE</scope>
    <source>
        <strain evidence="8">YJS4271</strain>
    </source>
</reference>
<gene>
    <name evidence="8" type="ORF">CYFA0S_11e03642g</name>
</gene>
<comment type="subcellular location">
    <subcellularLocation>
        <location evidence="1">Endoplasmic reticulum membrane</location>
        <topology evidence="1">Multi-pass membrane protein</topology>
    </subcellularLocation>
</comment>
<keyword evidence="4 7" id="KW-1133">Transmembrane helix</keyword>